<sequence length="264" mass="29423">MFNGLVLFCLYCCHLAGVFGDSNEIQSVTEGDSVILHPGVTEILKADLIMWNLGTNGPLIAKLNRLTNESSINDDVLDGRFRDRLKLDQQTGSLTITNIKITESGLYQVTISSKTKTKYRYSVTVYVVNVSDVSLSWYKGNSLWSNISVSDHNNSLSLRLECLDDSYSCVVNNPISNQTKYVNITQLCQPCSDCVFCCYASEAITRLTISVLVGVATVVVVVYDITSRKAQSVESYCARLLNLTQPPRCHECFLAQHHNRARRT</sequence>
<dbReference type="SMART" id="SM00409">
    <property type="entry name" value="IG"/>
    <property type="match status" value="1"/>
</dbReference>
<organism evidence="3 4">
    <name type="scientific">Labeo rohita</name>
    <name type="common">Indian major carp</name>
    <name type="synonym">Cyprinus rohita</name>
    <dbReference type="NCBI Taxonomy" id="84645"/>
    <lineage>
        <taxon>Eukaryota</taxon>
        <taxon>Metazoa</taxon>
        <taxon>Chordata</taxon>
        <taxon>Craniata</taxon>
        <taxon>Vertebrata</taxon>
        <taxon>Euteleostomi</taxon>
        <taxon>Actinopterygii</taxon>
        <taxon>Neopterygii</taxon>
        <taxon>Teleostei</taxon>
        <taxon>Ostariophysi</taxon>
        <taxon>Cypriniformes</taxon>
        <taxon>Cyprinidae</taxon>
        <taxon>Labeoninae</taxon>
        <taxon>Labeonini</taxon>
        <taxon>Labeo</taxon>
    </lineage>
</organism>
<evidence type="ECO:0000259" key="2">
    <source>
        <dbReference type="SMART" id="SM00409"/>
    </source>
</evidence>
<proteinExistence type="predicted"/>
<evidence type="ECO:0000313" key="3">
    <source>
        <dbReference type="EMBL" id="KAI2646557.1"/>
    </source>
</evidence>
<feature type="signal peptide" evidence="1">
    <location>
        <begin position="1"/>
        <end position="20"/>
    </location>
</feature>
<keyword evidence="1" id="KW-0732">Signal</keyword>
<comment type="caution">
    <text evidence="3">The sequence shown here is derived from an EMBL/GenBank/DDBJ whole genome shotgun (WGS) entry which is preliminary data.</text>
</comment>
<dbReference type="InterPro" id="IPR013783">
    <property type="entry name" value="Ig-like_fold"/>
</dbReference>
<dbReference type="SUPFAM" id="SSF48726">
    <property type="entry name" value="Immunoglobulin"/>
    <property type="match status" value="1"/>
</dbReference>
<accession>A0ABQ8L9E6</accession>
<name>A0ABQ8L9E6_LABRO</name>
<gene>
    <name evidence="3" type="ORF">H4Q32_027886</name>
</gene>
<dbReference type="Gene3D" id="2.60.40.10">
    <property type="entry name" value="Immunoglobulins"/>
    <property type="match status" value="1"/>
</dbReference>
<dbReference type="EMBL" id="JACTAM010001170">
    <property type="protein sequence ID" value="KAI2646557.1"/>
    <property type="molecule type" value="Genomic_DNA"/>
</dbReference>
<evidence type="ECO:0000313" key="4">
    <source>
        <dbReference type="Proteomes" id="UP000830375"/>
    </source>
</evidence>
<feature type="chain" id="PRO_5047480963" evidence="1">
    <location>
        <begin position="21"/>
        <end position="264"/>
    </location>
</feature>
<reference evidence="3 4" key="1">
    <citation type="submission" date="2022-01" db="EMBL/GenBank/DDBJ databases">
        <title>A high-quality chromosome-level genome assembly of rohu carp, Labeo rohita.</title>
        <authorList>
            <person name="Arick M.A. II"/>
            <person name="Hsu C.-Y."/>
            <person name="Magbanua Z."/>
            <person name="Pechanova O."/>
            <person name="Grover C."/>
            <person name="Miller E."/>
            <person name="Thrash A."/>
            <person name="Ezzel L."/>
            <person name="Alam S."/>
            <person name="Benzie J."/>
            <person name="Hamilton M."/>
            <person name="Karsi A."/>
            <person name="Lawrence M.L."/>
            <person name="Peterson D.G."/>
        </authorList>
    </citation>
    <scope>NUCLEOTIDE SEQUENCE [LARGE SCALE GENOMIC DNA]</scope>
    <source>
        <strain evidence="4">BAU-BD-2019</strain>
        <tissue evidence="3">Blood</tissue>
    </source>
</reference>
<evidence type="ECO:0000256" key="1">
    <source>
        <dbReference type="SAM" id="SignalP"/>
    </source>
</evidence>
<dbReference type="PANTHER" id="PTHR21063">
    <property type="entry name" value="LFA-3"/>
    <property type="match status" value="1"/>
</dbReference>
<dbReference type="InterPro" id="IPR003599">
    <property type="entry name" value="Ig_sub"/>
</dbReference>
<protein>
    <submittedName>
        <fullName evidence="3">CD48 antigen</fullName>
    </submittedName>
</protein>
<feature type="domain" description="Immunoglobulin" evidence="2">
    <location>
        <begin position="23"/>
        <end position="128"/>
    </location>
</feature>
<keyword evidence="4" id="KW-1185">Reference proteome</keyword>
<dbReference type="PANTHER" id="PTHR21063:SF4">
    <property type="entry name" value="CD48 ANTIGEN-RELATED"/>
    <property type="match status" value="1"/>
</dbReference>
<dbReference type="InterPro" id="IPR036179">
    <property type="entry name" value="Ig-like_dom_sf"/>
</dbReference>
<dbReference type="Proteomes" id="UP000830375">
    <property type="component" value="Unassembled WGS sequence"/>
</dbReference>